<protein>
    <submittedName>
        <fullName evidence="3">DUF3413 domain-containing protein</fullName>
    </submittedName>
</protein>
<dbReference type="Pfam" id="PF11893">
    <property type="entry name" value="DUF3413"/>
    <property type="match status" value="1"/>
</dbReference>
<comment type="caution">
    <text evidence="3">The sequence shown here is derived from an EMBL/GenBank/DDBJ whole genome shotgun (WGS) entry which is preliminary data.</text>
</comment>
<proteinExistence type="predicted"/>
<evidence type="ECO:0000313" key="3">
    <source>
        <dbReference type="EMBL" id="HEA18412.1"/>
    </source>
</evidence>
<dbReference type="Proteomes" id="UP000886188">
    <property type="component" value="Unassembled WGS sequence"/>
</dbReference>
<keyword evidence="1" id="KW-0472">Membrane</keyword>
<feature type="transmembrane region" description="Helical" evidence="1">
    <location>
        <begin position="61"/>
        <end position="83"/>
    </location>
</feature>
<keyword evidence="1" id="KW-0812">Transmembrane</keyword>
<feature type="transmembrane region" description="Helical" evidence="1">
    <location>
        <begin position="173"/>
        <end position="195"/>
    </location>
</feature>
<dbReference type="EMBL" id="DRGM01000185">
    <property type="protein sequence ID" value="HEA18412.1"/>
    <property type="molecule type" value="Genomic_DNA"/>
</dbReference>
<evidence type="ECO:0000256" key="1">
    <source>
        <dbReference type="SAM" id="Phobius"/>
    </source>
</evidence>
<name>A0A7V1GGD9_9GAMM</name>
<sequence length="498" mass="55352">MNLSQHNQFSSKASQLLSWGHWFTFANIGLVLLISLSYLFADSPPTSFMGILYMLVTWLSHTSFITFIAFVLTVFPLSLIFPYPRHIRGMAAILATCGASLLTLDAYVYFNLGYHLSSSALPEIITLLWHRLTSSPALTTLLAGGIVMLIFAFQLLASNYTWHHLARLKQYKFARYASSFLLVCFALSHSIHIWADANLKFDITKQDNVLPLSYPTTAKSLLAKNDLLDIESYKQAHNVKLNTQNVNYLTPAPLARCDDFSAATIDILVFSTAAALDSFAEQQTNLHKTARFLQPTDYQDALFSLIYGLPAYYKPALMTEQTLPVWQSNRRSMTVSGFADYDYINSETTSNAAIRIIQADENTTLREGVTQVFAFSLASAEQGIVSASSLYSTDKKVTRIEGLIQPSDLIATSIGQYLGCKAIAKQSMLGVNLYGKKDDIGVNYSQGVFIAYKKDRITLIDSDGNYKNISAAQGFSIEQGLDIPFLAQSIKKLKTFTE</sequence>
<organism evidence="3">
    <name type="scientific">Pseudoalteromonas prydzensis</name>
    <dbReference type="NCBI Taxonomy" id="182141"/>
    <lineage>
        <taxon>Bacteria</taxon>
        <taxon>Pseudomonadati</taxon>
        <taxon>Pseudomonadota</taxon>
        <taxon>Gammaproteobacteria</taxon>
        <taxon>Alteromonadales</taxon>
        <taxon>Pseudoalteromonadaceae</taxon>
        <taxon>Pseudoalteromonas</taxon>
    </lineage>
</organism>
<accession>A0A7V1GGD9</accession>
<dbReference type="InterPro" id="IPR024588">
    <property type="entry name" value="YejM_N"/>
</dbReference>
<feature type="transmembrane region" description="Helical" evidence="1">
    <location>
        <begin position="21"/>
        <end position="41"/>
    </location>
</feature>
<reference evidence="3" key="1">
    <citation type="journal article" date="2020" name="mSystems">
        <title>Genome- and Community-Level Interaction Insights into Carbon Utilization and Element Cycling Functions of Hydrothermarchaeota in Hydrothermal Sediment.</title>
        <authorList>
            <person name="Zhou Z."/>
            <person name="Liu Y."/>
            <person name="Xu W."/>
            <person name="Pan J."/>
            <person name="Luo Z.H."/>
            <person name="Li M."/>
        </authorList>
    </citation>
    <scope>NUCLEOTIDE SEQUENCE [LARGE SCALE GENOMIC DNA]</scope>
    <source>
        <strain evidence="3">HyVt-346</strain>
    </source>
</reference>
<gene>
    <name evidence="3" type="ORF">ENH88_18615</name>
</gene>
<dbReference type="RefSeq" id="WP_304184577.1">
    <property type="nucleotide sequence ID" value="NZ_DRGM01000185.1"/>
</dbReference>
<feature type="transmembrane region" description="Helical" evidence="1">
    <location>
        <begin position="137"/>
        <end position="161"/>
    </location>
</feature>
<evidence type="ECO:0000259" key="2">
    <source>
        <dbReference type="Pfam" id="PF11893"/>
    </source>
</evidence>
<keyword evidence="1" id="KW-1133">Transmembrane helix</keyword>
<dbReference type="AlphaFoldDB" id="A0A7V1GGD9"/>
<feature type="domain" description="Inner membrane protein YejM N-terminal" evidence="2">
    <location>
        <begin position="7"/>
        <end position="248"/>
    </location>
</feature>
<feature type="transmembrane region" description="Helical" evidence="1">
    <location>
        <begin position="90"/>
        <end position="110"/>
    </location>
</feature>